<organism evidence="2 3">
    <name type="scientific">Natrialba chahannaoensis JCM 10990</name>
    <dbReference type="NCBI Taxonomy" id="1227492"/>
    <lineage>
        <taxon>Archaea</taxon>
        <taxon>Methanobacteriati</taxon>
        <taxon>Methanobacteriota</taxon>
        <taxon>Stenosarchaea group</taxon>
        <taxon>Halobacteria</taxon>
        <taxon>Halobacteriales</taxon>
        <taxon>Natrialbaceae</taxon>
        <taxon>Natrialba</taxon>
    </lineage>
</organism>
<feature type="region of interest" description="Disordered" evidence="1">
    <location>
        <begin position="32"/>
        <end position="76"/>
    </location>
</feature>
<feature type="compositionally biased region" description="Polar residues" evidence="1">
    <location>
        <begin position="34"/>
        <end position="44"/>
    </location>
</feature>
<feature type="compositionally biased region" description="Basic and acidic residues" evidence="1">
    <location>
        <begin position="49"/>
        <end position="76"/>
    </location>
</feature>
<keyword evidence="3" id="KW-1185">Reference proteome</keyword>
<dbReference type="PATRIC" id="fig|1227492.4.peg.340"/>
<sequence length="76" mass="8780">MLIGVPMILFGLIFLYTGYVRYDAEQYLDELEGEQTTQSENRGQAENADADHEVEQKRSDRSPRADPADETEQRDR</sequence>
<evidence type="ECO:0000256" key="1">
    <source>
        <dbReference type="SAM" id="MobiDB-lite"/>
    </source>
</evidence>
<gene>
    <name evidence="2" type="ORF">C482_01751</name>
</gene>
<name>M0B3W9_9EURY</name>
<evidence type="ECO:0000313" key="3">
    <source>
        <dbReference type="Proteomes" id="UP000011693"/>
    </source>
</evidence>
<dbReference type="AlphaFoldDB" id="M0B3W9"/>
<dbReference type="EMBL" id="AOIN01000014">
    <property type="protein sequence ID" value="ELZ05596.1"/>
    <property type="molecule type" value="Genomic_DNA"/>
</dbReference>
<protein>
    <submittedName>
        <fullName evidence="2">Uncharacterized protein</fullName>
    </submittedName>
</protein>
<reference evidence="2 3" key="1">
    <citation type="journal article" date="2014" name="PLoS Genet.">
        <title>Phylogenetically driven sequencing of extremely halophilic archaea reveals strategies for static and dynamic osmo-response.</title>
        <authorList>
            <person name="Becker E.A."/>
            <person name="Seitzer P.M."/>
            <person name="Tritt A."/>
            <person name="Larsen D."/>
            <person name="Krusor M."/>
            <person name="Yao A.I."/>
            <person name="Wu D."/>
            <person name="Madern D."/>
            <person name="Eisen J.A."/>
            <person name="Darling A.E."/>
            <person name="Facciotti M.T."/>
        </authorList>
    </citation>
    <scope>NUCLEOTIDE SEQUENCE [LARGE SCALE GENOMIC DNA]</scope>
    <source>
        <strain evidence="2 3">JCM 10990</strain>
    </source>
</reference>
<comment type="caution">
    <text evidence="2">The sequence shown here is derived from an EMBL/GenBank/DDBJ whole genome shotgun (WGS) entry which is preliminary data.</text>
</comment>
<dbReference type="Proteomes" id="UP000011693">
    <property type="component" value="Unassembled WGS sequence"/>
</dbReference>
<accession>M0B3W9</accession>
<proteinExistence type="predicted"/>
<dbReference type="STRING" id="1227492.C482_01751"/>
<evidence type="ECO:0000313" key="2">
    <source>
        <dbReference type="EMBL" id="ELZ05596.1"/>
    </source>
</evidence>